<name>A0AAV2HY02_LYMST</name>
<dbReference type="EMBL" id="CAXITT010000268">
    <property type="protein sequence ID" value="CAL1537591.1"/>
    <property type="molecule type" value="Genomic_DNA"/>
</dbReference>
<dbReference type="PANTHER" id="PTHR46114:SF1">
    <property type="entry name" value="ZAD DOMAIN-CONTAINING PROTEIN"/>
    <property type="match status" value="1"/>
</dbReference>
<sequence length="48" mass="5650">MLTQYHKLCCNIPLKIHFLHSHLDFLPDFPGKCGMVSDEHGERFHQDL</sequence>
<feature type="non-terminal residue" evidence="1">
    <location>
        <position position="48"/>
    </location>
</feature>
<protein>
    <submittedName>
        <fullName evidence="1">Uncharacterized protein</fullName>
    </submittedName>
</protein>
<evidence type="ECO:0000313" key="2">
    <source>
        <dbReference type="Proteomes" id="UP001497497"/>
    </source>
</evidence>
<dbReference type="PANTHER" id="PTHR46114">
    <property type="entry name" value="APPLE DOMAIN-CONTAINING PROTEIN"/>
    <property type="match status" value="1"/>
</dbReference>
<reference evidence="1 2" key="1">
    <citation type="submission" date="2024-04" db="EMBL/GenBank/DDBJ databases">
        <authorList>
            <consortium name="Genoscope - CEA"/>
            <person name="William W."/>
        </authorList>
    </citation>
    <scope>NUCLEOTIDE SEQUENCE [LARGE SCALE GENOMIC DNA]</scope>
</reference>
<dbReference type="Proteomes" id="UP001497497">
    <property type="component" value="Unassembled WGS sequence"/>
</dbReference>
<proteinExistence type="predicted"/>
<gene>
    <name evidence="1" type="ORF">GSLYS_00011494001</name>
</gene>
<dbReference type="AlphaFoldDB" id="A0AAV2HY02"/>
<comment type="caution">
    <text evidence="1">The sequence shown here is derived from an EMBL/GenBank/DDBJ whole genome shotgun (WGS) entry which is preliminary data.</text>
</comment>
<evidence type="ECO:0000313" key="1">
    <source>
        <dbReference type="EMBL" id="CAL1537591.1"/>
    </source>
</evidence>
<organism evidence="1 2">
    <name type="scientific">Lymnaea stagnalis</name>
    <name type="common">Great pond snail</name>
    <name type="synonym">Helix stagnalis</name>
    <dbReference type="NCBI Taxonomy" id="6523"/>
    <lineage>
        <taxon>Eukaryota</taxon>
        <taxon>Metazoa</taxon>
        <taxon>Spiralia</taxon>
        <taxon>Lophotrochozoa</taxon>
        <taxon>Mollusca</taxon>
        <taxon>Gastropoda</taxon>
        <taxon>Heterobranchia</taxon>
        <taxon>Euthyneura</taxon>
        <taxon>Panpulmonata</taxon>
        <taxon>Hygrophila</taxon>
        <taxon>Lymnaeoidea</taxon>
        <taxon>Lymnaeidae</taxon>
        <taxon>Lymnaea</taxon>
    </lineage>
</organism>
<accession>A0AAV2HY02</accession>
<keyword evidence="2" id="KW-1185">Reference proteome</keyword>